<evidence type="ECO:0000259" key="6">
    <source>
        <dbReference type="Pfam" id="PF14823"/>
    </source>
</evidence>
<evidence type="ECO:0000256" key="3">
    <source>
        <dbReference type="ARBA" id="ARBA00023002"/>
    </source>
</evidence>
<comment type="pathway">
    <text evidence="1">Porphyrin-containing compound metabolism; siroheme biosynthesis; sirohydrochlorin from precorrin-2: step 1/1.</text>
</comment>
<evidence type="ECO:0000313" key="9">
    <source>
        <dbReference type="Proteomes" id="UP000009328"/>
    </source>
</evidence>
<proteinExistence type="predicted"/>
<evidence type="ECO:0000256" key="1">
    <source>
        <dbReference type="ARBA" id="ARBA00005010"/>
    </source>
</evidence>
<dbReference type="GO" id="GO:0019354">
    <property type="term" value="P:siroheme biosynthetic process"/>
    <property type="evidence" value="ECO:0007669"/>
    <property type="project" value="UniProtKB-UniPathway"/>
</dbReference>
<reference evidence="8 9" key="1">
    <citation type="journal article" date="2012" name="Eukaryot. Cell">
        <title>Draft genome sequence of Wickerhamomyces ciferrii NRRL Y-1031 F-60-10.</title>
        <authorList>
            <person name="Schneider J."/>
            <person name="Andrea H."/>
            <person name="Blom J."/>
            <person name="Jaenicke S."/>
            <person name="Ruckert C."/>
            <person name="Schorsch C."/>
            <person name="Szczepanowski R."/>
            <person name="Farwick M."/>
            <person name="Goesmann A."/>
            <person name="Puhler A."/>
            <person name="Schaffer S."/>
            <person name="Tauch A."/>
            <person name="Kohler T."/>
            <person name="Brinkrolf K."/>
        </authorList>
    </citation>
    <scope>NUCLEOTIDE SEQUENCE [LARGE SCALE GENOMIC DNA]</scope>
    <source>
        <strain evidence="9">ATCC 14091 / BCRC 22168 / CBS 111 / JCM 3599 / NBRC 0793 / NRRL Y-1031 F-60-10</strain>
    </source>
</reference>
<dbReference type="PANTHER" id="PTHR35330">
    <property type="entry name" value="SIROHEME BIOSYNTHESIS PROTEIN MET8"/>
    <property type="match status" value="1"/>
</dbReference>
<dbReference type="PANTHER" id="PTHR35330:SF1">
    <property type="entry name" value="SIROHEME BIOSYNTHESIS PROTEIN MET8"/>
    <property type="match status" value="1"/>
</dbReference>
<organism evidence="8 9">
    <name type="scientific">Wickerhamomyces ciferrii (strain ATCC 14091 / BCRC 22168 / CBS 111 / JCM 3599 / NBRC 0793 / NRRL Y-1031 F-60-10)</name>
    <name type="common">Yeast</name>
    <name type="synonym">Pichia ciferrii</name>
    <dbReference type="NCBI Taxonomy" id="1206466"/>
    <lineage>
        <taxon>Eukaryota</taxon>
        <taxon>Fungi</taxon>
        <taxon>Dikarya</taxon>
        <taxon>Ascomycota</taxon>
        <taxon>Saccharomycotina</taxon>
        <taxon>Saccharomycetes</taxon>
        <taxon>Phaffomycetales</taxon>
        <taxon>Wickerhamomycetaceae</taxon>
        <taxon>Wickerhamomyces</taxon>
    </lineage>
</organism>
<evidence type="ECO:0000313" key="8">
    <source>
        <dbReference type="EMBL" id="CCH44881.1"/>
    </source>
</evidence>
<dbReference type="FunCoup" id="K0KPH6">
    <property type="interactions" value="129"/>
</dbReference>
<dbReference type="UniPathway" id="UPA00262">
    <property type="reaction ID" value="UER00222"/>
</dbReference>
<keyword evidence="3" id="KW-0560">Oxidoreductase</keyword>
<protein>
    <recommendedName>
        <fullName evidence="2">precorrin-2 dehydrogenase</fullName>
        <ecNumber evidence="2">1.3.1.76</ecNumber>
    </recommendedName>
</protein>
<dbReference type="AlphaFoldDB" id="K0KPH6"/>
<dbReference type="SUPFAM" id="SSF75615">
    <property type="entry name" value="Siroheme synthase middle domains-like"/>
    <property type="match status" value="1"/>
</dbReference>
<dbReference type="STRING" id="1206466.K0KPH6"/>
<dbReference type="SUPFAM" id="SSF51735">
    <property type="entry name" value="NAD(P)-binding Rossmann-fold domains"/>
    <property type="match status" value="1"/>
</dbReference>
<dbReference type="InterPro" id="IPR028281">
    <property type="entry name" value="Sirohaem_synthase_central"/>
</dbReference>
<keyword evidence="9" id="KW-1185">Reference proteome</keyword>
<dbReference type="Pfam" id="PF13241">
    <property type="entry name" value="NAD_binding_7"/>
    <property type="match status" value="1"/>
</dbReference>
<dbReference type="Gene3D" id="3.30.160.110">
    <property type="entry name" value="Siroheme synthase, domain 2"/>
    <property type="match status" value="1"/>
</dbReference>
<keyword evidence="4" id="KW-0520">NAD</keyword>
<evidence type="ECO:0000256" key="4">
    <source>
        <dbReference type="ARBA" id="ARBA00023027"/>
    </source>
</evidence>
<gene>
    <name evidence="8" type="ORF">BN7_4450</name>
</gene>
<dbReference type="GO" id="GO:0004325">
    <property type="term" value="F:ferrochelatase activity"/>
    <property type="evidence" value="ECO:0007669"/>
    <property type="project" value="InterPro"/>
</dbReference>
<dbReference type="EC" id="1.3.1.76" evidence="2"/>
<evidence type="ECO:0000259" key="7">
    <source>
        <dbReference type="Pfam" id="PF14824"/>
    </source>
</evidence>
<dbReference type="InterPro" id="IPR028161">
    <property type="entry name" value="Met8-like"/>
</dbReference>
<dbReference type="HOGENOM" id="CLU_011276_8_5_1"/>
<evidence type="ECO:0000256" key="2">
    <source>
        <dbReference type="ARBA" id="ARBA00012400"/>
    </source>
</evidence>
<dbReference type="Pfam" id="PF14824">
    <property type="entry name" value="Sirohm_synth_M"/>
    <property type="match status" value="1"/>
</dbReference>
<dbReference type="EMBL" id="CAIF01000164">
    <property type="protein sequence ID" value="CCH44881.1"/>
    <property type="molecule type" value="Genomic_DNA"/>
</dbReference>
<dbReference type="Proteomes" id="UP000009328">
    <property type="component" value="Unassembled WGS sequence"/>
</dbReference>
<name>K0KPH6_WICCF</name>
<accession>K0KPH6</accession>
<dbReference type="Pfam" id="PF14823">
    <property type="entry name" value="Sirohm_synth_C"/>
    <property type="match status" value="1"/>
</dbReference>
<dbReference type="GO" id="GO:0043115">
    <property type="term" value="F:precorrin-2 dehydrogenase activity"/>
    <property type="evidence" value="ECO:0007669"/>
    <property type="project" value="UniProtKB-EC"/>
</dbReference>
<dbReference type="InterPro" id="IPR036291">
    <property type="entry name" value="NAD(P)-bd_dom_sf"/>
</dbReference>
<dbReference type="Gene3D" id="3.40.50.720">
    <property type="entry name" value="NAD(P)-binding Rossmann-like Domain"/>
    <property type="match status" value="1"/>
</dbReference>
<keyword evidence="5" id="KW-0627">Porphyrin biosynthesis</keyword>
<evidence type="ECO:0000256" key="5">
    <source>
        <dbReference type="ARBA" id="ARBA00023244"/>
    </source>
</evidence>
<dbReference type="Gene3D" id="1.10.3280.10">
    <property type="entry name" value="Siroheme synthase, domain 3"/>
    <property type="match status" value="1"/>
</dbReference>
<sequence>MSESEQHSEFPEILPNDRHVLVVGGGEVAASRIYHLLNANAKITVISPTMNPEIEYRESKGLLYSVQRRQFVDSDLSLYEKPTPKLEKFDEEEYKNIDQYLKDSRFELVLVAIDDPIESKKIYYKCKLKGLNVNIADVPPLCDFYFGAIFRKGDLQVMVSTNGRGPRMARLIKDKIGNLFSDYEIDKTIGNIGELRKLLRIKNSGTDNQSIQDRMEWMTKTTDLYTFKQWSDVDIHKVIEYYPNLPPKYEDLK</sequence>
<feature type="domain" description="Siroheme synthase central" evidence="7">
    <location>
        <begin position="153"/>
        <end position="178"/>
    </location>
</feature>
<dbReference type="InterPro" id="IPR028162">
    <property type="entry name" value="Met8_C"/>
</dbReference>
<dbReference type="eggNOG" id="ENOG502RYIW">
    <property type="taxonomic scope" value="Eukaryota"/>
</dbReference>
<comment type="caution">
    <text evidence="8">The sequence shown here is derived from an EMBL/GenBank/DDBJ whole genome shotgun (WGS) entry which is preliminary data.</text>
</comment>
<keyword evidence="8" id="KW-0456">Lyase</keyword>
<dbReference type="InParanoid" id="K0KPH6"/>
<feature type="domain" description="Siroheme biosynthesis protein Met8 C-terminal" evidence="6">
    <location>
        <begin position="184"/>
        <end position="241"/>
    </location>
</feature>